<feature type="transmembrane region" description="Helical" evidence="2">
    <location>
        <begin position="14"/>
        <end position="35"/>
    </location>
</feature>
<reference evidence="3" key="2">
    <citation type="submission" date="2023-06" db="EMBL/GenBank/DDBJ databases">
        <authorList>
            <consortium name="Lawrence Berkeley National Laboratory"/>
            <person name="Haridas S."/>
            <person name="Hensen N."/>
            <person name="Bonometti L."/>
            <person name="Westerberg I."/>
            <person name="Brannstrom I.O."/>
            <person name="Guillou S."/>
            <person name="Cros-Aarteil S."/>
            <person name="Calhoun S."/>
            <person name="Kuo A."/>
            <person name="Mondo S."/>
            <person name="Pangilinan J."/>
            <person name="Riley R."/>
            <person name="LaButti K."/>
            <person name="Andreopoulos B."/>
            <person name="Lipzen A."/>
            <person name="Chen C."/>
            <person name="Yanf M."/>
            <person name="Daum C."/>
            <person name="Ng V."/>
            <person name="Clum A."/>
            <person name="Steindorff A."/>
            <person name="Ohm R."/>
            <person name="Martin F."/>
            <person name="Silar P."/>
            <person name="Natvig D."/>
            <person name="Lalanne C."/>
            <person name="Gautier V."/>
            <person name="Ament-velasquez S.L."/>
            <person name="Kruys A."/>
            <person name="Hutchinson M.I."/>
            <person name="Powell A.J."/>
            <person name="Barry K."/>
            <person name="Miller A.N."/>
            <person name="Grigoriev I.V."/>
            <person name="Debuchy R."/>
            <person name="Gladieux P."/>
            <person name="Thoren M.H."/>
            <person name="Johannesson H."/>
        </authorList>
    </citation>
    <scope>NUCLEOTIDE SEQUENCE</scope>
    <source>
        <strain evidence="3">CBS 232.78</strain>
    </source>
</reference>
<sequence length="291" mass="30357">MGKSGGLALRGLQFFTRSVQFCSGALVFTVFCYFLATLMQNKLEIPLFVRVVTGVSGVSVLYTGVALLVLCCAGGHPFAAFITISMDILFMAGFIYIAVINRAGTGKCTGIVNTPFGVGNSETNVAGEDEASTSAAGAATDAADDGTVAAAPPKPKLELPNLKMACNMQKACLASSIITVLFLLLSIIIAINLVKNRKANQQAALDEEFRKGEEAAAKKNASQESFERVPTAGGVNLFLGRNGEPSNNVGSTYGNFGESSHGHQSSDSPYGGNGNSYEASKTGSGRKLSRN</sequence>
<keyword evidence="2" id="KW-1133">Transmembrane helix</keyword>
<reference evidence="3" key="1">
    <citation type="journal article" date="2023" name="Mol. Phylogenet. Evol.">
        <title>Genome-scale phylogeny and comparative genomics of the fungal order Sordariales.</title>
        <authorList>
            <person name="Hensen N."/>
            <person name="Bonometti L."/>
            <person name="Westerberg I."/>
            <person name="Brannstrom I.O."/>
            <person name="Guillou S."/>
            <person name="Cros-Aarteil S."/>
            <person name="Calhoun S."/>
            <person name="Haridas S."/>
            <person name="Kuo A."/>
            <person name="Mondo S."/>
            <person name="Pangilinan J."/>
            <person name="Riley R."/>
            <person name="LaButti K."/>
            <person name="Andreopoulos B."/>
            <person name="Lipzen A."/>
            <person name="Chen C."/>
            <person name="Yan M."/>
            <person name="Daum C."/>
            <person name="Ng V."/>
            <person name="Clum A."/>
            <person name="Steindorff A."/>
            <person name="Ohm R.A."/>
            <person name="Martin F."/>
            <person name="Silar P."/>
            <person name="Natvig D.O."/>
            <person name="Lalanne C."/>
            <person name="Gautier V."/>
            <person name="Ament-Velasquez S.L."/>
            <person name="Kruys A."/>
            <person name="Hutchinson M.I."/>
            <person name="Powell A.J."/>
            <person name="Barry K."/>
            <person name="Miller A.N."/>
            <person name="Grigoriev I.V."/>
            <person name="Debuchy R."/>
            <person name="Gladieux P."/>
            <person name="Hiltunen Thoren M."/>
            <person name="Johannesson H."/>
        </authorList>
    </citation>
    <scope>NUCLEOTIDE SEQUENCE</scope>
    <source>
        <strain evidence="3">CBS 232.78</strain>
    </source>
</reference>
<evidence type="ECO:0008006" key="5">
    <source>
        <dbReference type="Google" id="ProtNLM"/>
    </source>
</evidence>
<evidence type="ECO:0000256" key="1">
    <source>
        <dbReference type="SAM" id="MobiDB-lite"/>
    </source>
</evidence>
<keyword evidence="2" id="KW-0472">Membrane</keyword>
<feature type="compositionally biased region" description="Polar residues" evidence="1">
    <location>
        <begin position="244"/>
        <end position="268"/>
    </location>
</feature>
<feature type="transmembrane region" description="Helical" evidence="2">
    <location>
        <begin position="76"/>
        <end position="99"/>
    </location>
</feature>
<evidence type="ECO:0000313" key="3">
    <source>
        <dbReference type="EMBL" id="KAK3378436.1"/>
    </source>
</evidence>
<evidence type="ECO:0000313" key="4">
    <source>
        <dbReference type="Proteomes" id="UP001285441"/>
    </source>
</evidence>
<feature type="region of interest" description="Disordered" evidence="1">
    <location>
        <begin position="237"/>
        <end position="291"/>
    </location>
</feature>
<protein>
    <recommendedName>
        <fullName evidence="5">MARVEL domain-containing protein</fullName>
    </recommendedName>
</protein>
<accession>A0AAE0KLR1</accession>
<dbReference type="Proteomes" id="UP001285441">
    <property type="component" value="Unassembled WGS sequence"/>
</dbReference>
<evidence type="ECO:0000256" key="2">
    <source>
        <dbReference type="SAM" id="Phobius"/>
    </source>
</evidence>
<comment type="caution">
    <text evidence="3">The sequence shown here is derived from an EMBL/GenBank/DDBJ whole genome shotgun (WGS) entry which is preliminary data.</text>
</comment>
<name>A0AAE0KLR1_9PEZI</name>
<feature type="transmembrane region" description="Helical" evidence="2">
    <location>
        <begin position="47"/>
        <end position="70"/>
    </location>
</feature>
<keyword evidence="4" id="KW-1185">Reference proteome</keyword>
<feature type="transmembrane region" description="Helical" evidence="2">
    <location>
        <begin position="171"/>
        <end position="194"/>
    </location>
</feature>
<proteinExistence type="predicted"/>
<keyword evidence="2" id="KW-0812">Transmembrane</keyword>
<organism evidence="3 4">
    <name type="scientific">Podospora didyma</name>
    <dbReference type="NCBI Taxonomy" id="330526"/>
    <lineage>
        <taxon>Eukaryota</taxon>
        <taxon>Fungi</taxon>
        <taxon>Dikarya</taxon>
        <taxon>Ascomycota</taxon>
        <taxon>Pezizomycotina</taxon>
        <taxon>Sordariomycetes</taxon>
        <taxon>Sordariomycetidae</taxon>
        <taxon>Sordariales</taxon>
        <taxon>Podosporaceae</taxon>
        <taxon>Podospora</taxon>
    </lineage>
</organism>
<dbReference type="EMBL" id="JAULSW010000006">
    <property type="protein sequence ID" value="KAK3378436.1"/>
    <property type="molecule type" value="Genomic_DNA"/>
</dbReference>
<dbReference type="AlphaFoldDB" id="A0AAE0KLR1"/>
<gene>
    <name evidence="3" type="ORF">B0H63DRAFT_247327</name>
</gene>